<dbReference type="GO" id="GO:0016887">
    <property type="term" value="F:ATP hydrolysis activity"/>
    <property type="evidence" value="ECO:0007669"/>
    <property type="project" value="InterPro"/>
</dbReference>
<reference evidence="6" key="1">
    <citation type="submission" date="2020-11" db="EMBL/GenBank/DDBJ databases">
        <title>Halonatronomonas betainensis gen. nov., sp. nov. a novel haloalkaliphilic representative of the family Halanaerobiacae capable of betaine degradation.</title>
        <authorList>
            <person name="Boltyanskaya Y."/>
            <person name="Kevbrin V."/>
            <person name="Detkova E."/>
            <person name="Grouzdev D.S."/>
            <person name="Koziaeva V."/>
            <person name="Zhilina T."/>
        </authorList>
    </citation>
    <scope>NUCLEOTIDE SEQUENCE</scope>
    <source>
        <strain evidence="6">Z-7014</strain>
    </source>
</reference>
<evidence type="ECO:0000313" key="7">
    <source>
        <dbReference type="Proteomes" id="UP000621436"/>
    </source>
</evidence>
<dbReference type="Proteomes" id="UP000621436">
    <property type="component" value="Unassembled WGS sequence"/>
</dbReference>
<dbReference type="InterPro" id="IPR017871">
    <property type="entry name" value="ABC_transporter-like_CS"/>
</dbReference>
<dbReference type="GO" id="GO:0098796">
    <property type="term" value="C:membrane protein complex"/>
    <property type="evidence" value="ECO:0007669"/>
    <property type="project" value="UniProtKB-ARBA"/>
</dbReference>
<comment type="similarity">
    <text evidence="1">Belongs to the ABC transporter superfamily.</text>
</comment>
<keyword evidence="2" id="KW-0813">Transport</keyword>
<dbReference type="PANTHER" id="PTHR42798">
    <property type="entry name" value="LIPOPROTEIN-RELEASING SYSTEM ATP-BINDING PROTEIN LOLD"/>
    <property type="match status" value="1"/>
</dbReference>
<organism evidence="6 7">
    <name type="scientific">Halonatronomonas betaini</name>
    <dbReference type="NCBI Taxonomy" id="2778430"/>
    <lineage>
        <taxon>Bacteria</taxon>
        <taxon>Bacillati</taxon>
        <taxon>Bacillota</taxon>
        <taxon>Clostridia</taxon>
        <taxon>Halanaerobiales</taxon>
        <taxon>Halarsenatibacteraceae</taxon>
        <taxon>Halonatronomonas</taxon>
    </lineage>
</organism>
<dbReference type="InterPro" id="IPR003439">
    <property type="entry name" value="ABC_transporter-like_ATP-bd"/>
</dbReference>
<sequence>MIEVKDLRKVFKNGEIEVEALKGVSYTIEDGEFVAIMGPSGSGKSTMMHLLGCLDQATSGKYFLAGTDVGELDDNQLAIIRNEKVGFVFQQFNLLARTSISKNVEVPMIYKGVSRKERKRRAEEMLTKVGLEHRMDHNPNEISGGQKQRVAIARALVNNPDLILADEPTGNLDTKTGDEIMELFQELNDQGHTIIIVTHEPPIAEQAKRIINLRDGLISSDEVIA</sequence>
<comment type="caution">
    <text evidence="6">The sequence shown here is derived from an EMBL/GenBank/DDBJ whole genome shotgun (WGS) entry which is preliminary data.</text>
</comment>
<dbReference type="SMART" id="SM00382">
    <property type="entry name" value="AAA"/>
    <property type="match status" value="1"/>
</dbReference>
<evidence type="ECO:0000256" key="3">
    <source>
        <dbReference type="ARBA" id="ARBA00022741"/>
    </source>
</evidence>
<evidence type="ECO:0000256" key="1">
    <source>
        <dbReference type="ARBA" id="ARBA00005417"/>
    </source>
</evidence>
<dbReference type="EMBL" id="JADPIE010000007">
    <property type="protein sequence ID" value="MBF8437810.1"/>
    <property type="molecule type" value="Genomic_DNA"/>
</dbReference>
<dbReference type="SUPFAM" id="SSF52540">
    <property type="entry name" value="P-loop containing nucleoside triphosphate hydrolases"/>
    <property type="match status" value="1"/>
</dbReference>
<evidence type="ECO:0000256" key="2">
    <source>
        <dbReference type="ARBA" id="ARBA00022448"/>
    </source>
</evidence>
<evidence type="ECO:0000256" key="4">
    <source>
        <dbReference type="ARBA" id="ARBA00022840"/>
    </source>
</evidence>
<dbReference type="GO" id="GO:0022857">
    <property type="term" value="F:transmembrane transporter activity"/>
    <property type="evidence" value="ECO:0007669"/>
    <property type="project" value="UniProtKB-ARBA"/>
</dbReference>
<dbReference type="InterPro" id="IPR003593">
    <property type="entry name" value="AAA+_ATPase"/>
</dbReference>
<dbReference type="InterPro" id="IPR017911">
    <property type="entry name" value="MacB-like_ATP-bd"/>
</dbReference>
<evidence type="ECO:0000313" key="6">
    <source>
        <dbReference type="EMBL" id="MBF8437810.1"/>
    </source>
</evidence>
<dbReference type="RefSeq" id="WP_270454833.1">
    <property type="nucleotide sequence ID" value="NZ_JADPIE010000007.1"/>
</dbReference>
<dbReference type="Pfam" id="PF00005">
    <property type="entry name" value="ABC_tran"/>
    <property type="match status" value="1"/>
</dbReference>
<dbReference type="PROSITE" id="PS00211">
    <property type="entry name" value="ABC_TRANSPORTER_1"/>
    <property type="match status" value="1"/>
</dbReference>
<evidence type="ECO:0000259" key="5">
    <source>
        <dbReference type="PROSITE" id="PS50893"/>
    </source>
</evidence>
<feature type="domain" description="ABC transporter" evidence="5">
    <location>
        <begin position="2"/>
        <end position="225"/>
    </location>
</feature>
<dbReference type="AlphaFoldDB" id="A0A931AWI6"/>
<proteinExistence type="inferred from homology"/>
<keyword evidence="3" id="KW-0547">Nucleotide-binding</keyword>
<protein>
    <submittedName>
        <fullName evidence="6">ABC transporter ATP-binding protein</fullName>
    </submittedName>
</protein>
<dbReference type="PANTHER" id="PTHR42798:SF6">
    <property type="entry name" value="CELL DIVISION ATP-BINDING PROTEIN FTSE"/>
    <property type="match status" value="1"/>
</dbReference>
<name>A0A931AWI6_9FIRM</name>
<gene>
    <name evidence="6" type="ORF">I0Q91_12000</name>
</gene>
<keyword evidence="4 6" id="KW-0067">ATP-binding</keyword>
<dbReference type="GO" id="GO:0005524">
    <property type="term" value="F:ATP binding"/>
    <property type="evidence" value="ECO:0007669"/>
    <property type="project" value="UniProtKB-KW"/>
</dbReference>
<dbReference type="CDD" id="cd03255">
    <property type="entry name" value="ABC_MJ0796_LolCDE_FtsE"/>
    <property type="match status" value="1"/>
</dbReference>
<dbReference type="PROSITE" id="PS50893">
    <property type="entry name" value="ABC_TRANSPORTER_2"/>
    <property type="match status" value="1"/>
</dbReference>
<dbReference type="Gene3D" id="3.40.50.300">
    <property type="entry name" value="P-loop containing nucleotide triphosphate hydrolases"/>
    <property type="match status" value="1"/>
</dbReference>
<dbReference type="InterPro" id="IPR027417">
    <property type="entry name" value="P-loop_NTPase"/>
</dbReference>
<accession>A0A931AWI6</accession>
<dbReference type="FunFam" id="3.40.50.300:FF:000032">
    <property type="entry name" value="Export ABC transporter ATP-binding protein"/>
    <property type="match status" value="1"/>
</dbReference>
<keyword evidence="7" id="KW-1185">Reference proteome</keyword>